<dbReference type="PROSITE" id="PS50893">
    <property type="entry name" value="ABC_TRANSPORTER_2"/>
    <property type="match status" value="1"/>
</dbReference>
<dbReference type="Pfam" id="PF08352">
    <property type="entry name" value="oligo_HPY"/>
    <property type="match status" value="2"/>
</dbReference>
<feature type="compositionally biased region" description="Basic and acidic residues" evidence="5">
    <location>
        <begin position="395"/>
        <end position="405"/>
    </location>
</feature>
<dbReference type="Pfam" id="PF00005">
    <property type="entry name" value="ABC_tran"/>
    <property type="match status" value="1"/>
</dbReference>
<feature type="domain" description="ABC transporter" evidence="6">
    <location>
        <begin position="109"/>
        <end position="358"/>
    </location>
</feature>
<dbReference type="PANTHER" id="PTHR43776:SF7">
    <property type="entry name" value="D,D-DIPEPTIDE TRANSPORT ATP-BINDING PROTEIN DDPF-RELATED"/>
    <property type="match status" value="1"/>
</dbReference>
<dbReference type="InterPro" id="IPR027417">
    <property type="entry name" value="P-loop_NTPase"/>
</dbReference>
<dbReference type="Gene3D" id="3.40.50.300">
    <property type="entry name" value="P-loop containing nucleotide triphosphate hydrolases"/>
    <property type="match status" value="1"/>
</dbReference>
<evidence type="ECO:0000256" key="3">
    <source>
        <dbReference type="ARBA" id="ARBA00022741"/>
    </source>
</evidence>
<keyword evidence="2" id="KW-0813">Transport</keyword>
<dbReference type="RefSeq" id="WP_379291029.1">
    <property type="nucleotide sequence ID" value="NZ_JBHTIU010000090.1"/>
</dbReference>
<comment type="similarity">
    <text evidence="1">Belongs to the ABC transporter superfamily.</text>
</comment>
<dbReference type="InterPro" id="IPR050319">
    <property type="entry name" value="ABC_transp_ATP-bind"/>
</dbReference>
<dbReference type="EMBL" id="JBHTIU010000090">
    <property type="protein sequence ID" value="MFD0871834.1"/>
    <property type="molecule type" value="Genomic_DNA"/>
</dbReference>
<dbReference type="Proteomes" id="UP001597120">
    <property type="component" value="Unassembled WGS sequence"/>
</dbReference>
<gene>
    <name evidence="7" type="ORF">ACFQ03_22155</name>
</gene>
<keyword evidence="3" id="KW-0547">Nucleotide-binding</keyword>
<sequence>MPRHIEALSAKPDTAERIAAEPDSAGTIGAGQVSGRPVPVRPAGTGPDTARPSGARTNGARLYNAELSSAWPHSAEPVHARSGSAGSNRAETCSAELNRTRPNNSAPILSVQSLVKHYPVASQGLRRGRLVRAVDGISFDILEGETLGLVGESGCGKSTTAHMIASLVRPTSGAIRYGGKSTAEAKGSEQRALRREIQLVFQDPYASLNPRHRILAVLEEPLRVHRLGDQRTRRKQAEEMLELVGLDASFGRRYAHELSGGQRQRIGIARALMLQPRLIVADEPVSALDVSVQAQILNLLKEMQRKFSLTYLFVSHDLNVVHYMSDRVAVMYLGKIVEIAPVDRIYSSPLHPYTQGLLALIPGKRQESRGGRTASGSGAFSRPLLLGEGLSELPATKEDGPRTFSEETSELMAPRSETTNPTALTGEMPDPVSTPSGCAFHPRCPWAREGCRQAVPPLQEAGDGHYVRCFLP</sequence>
<feature type="compositionally biased region" description="Polar residues" evidence="5">
    <location>
        <begin position="84"/>
        <end position="104"/>
    </location>
</feature>
<feature type="region of interest" description="Disordered" evidence="5">
    <location>
        <begin position="72"/>
        <end position="104"/>
    </location>
</feature>
<proteinExistence type="inferred from homology"/>
<feature type="region of interest" description="Disordered" evidence="5">
    <location>
        <begin position="22"/>
        <end position="57"/>
    </location>
</feature>
<comment type="caution">
    <text evidence="7">The sequence shown here is derived from an EMBL/GenBank/DDBJ whole genome shotgun (WGS) entry which is preliminary data.</text>
</comment>
<dbReference type="GO" id="GO:0005524">
    <property type="term" value="F:ATP binding"/>
    <property type="evidence" value="ECO:0007669"/>
    <property type="project" value="UniProtKB-KW"/>
</dbReference>
<evidence type="ECO:0000259" key="6">
    <source>
        <dbReference type="PROSITE" id="PS50893"/>
    </source>
</evidence>
<dbReference type="PROSITE" id="PS00211">
    <property type="entry name" value="ABC_TRANSPORTER_1"/>
    <property type="match status" value="1"/>
</dbReference>
<dbReference type="InterPro" id="IPR003593">
    <property type="entry name" value="AAA+_ATPase"/>
</dbReference>
<dbReference type="InterPro" id="IPR017871">
    <property type="entry name" value="ABC_transporter-like_CS"/>
</dbReference>
<feature type="region of interest" description="Disordered" evidence="5">
    <location>
        <begin position="391"/>
        <end position="431"/>
    </location>
</feature>
<dbReference type="CDD" id="cd03257">
    <property type="entry name" value="ABC_NikE_OppD_transporters"/>
    <property type="match status" value="1"/>
</dbReference>
<dbReference type="SUPFAM" id="SSF52540">
    <property type="entry name" value="P-loop containing nucleoside triphosphate hydrolases"/>
    <property type="match status" value="1"/>
</dbReference>
<evidence type="ECO:0000313" key="8">
    <source>
        <dbReference type="Proteomes" id="UP001597120"/>
    </source>
</evidence>
<dbReference type="PANTHER" id="PTHR43776">
    <property type="entry name" value="TRANSPORT ATP-BINDING PROTEIN"/>
    <property type="match status" value="1"/>
</dbReference>
<accession>A0ABW3DHU9</accession>
<dbReference type="SMART" id="SM00382">
    <property type="entry name" value="AAA"/>
    <property type="match status" value="1"/>
</dbReference>
<evidence type="ECO:0000256" key="5">
    <source>
        <dbReference type="SAM" id="MobiDB-lite"/>
    </source>
</evidence>
<evidence type="ECO:0000256" key="4">
    <source>
        <dbReference type="ARBA" id="ARBA00022840"/>
    </source>
</evidence>
<evidence type="ECO:0000256" key="2">
    <source>
        <dbReference type="ARBA" id="ARBA00022448"/>
    </source>
</evidence>
<reference evidence="8" key="1">
    <citation type="journal article" date="2019" name="Int. J. Syst. Evol. Microbiol.">
        <title>The Global Catalogue of Microorganisms (GCM) 10K type strain sequencing project: providing services to taxonomists for standard genome sequencing and annotation.</title>
        <authorList>
            <consortium name="The Broad Institute Genomics Platform"/>
            <consortium name="The Broad Institute Genome Sequencing Center for Infectious Disease"/>
            <person name="Wu L."/>
            <person name="Ma J."/>
        </authorList>
    </citation>
    <scope>NUCLEOTIDE SEQUENCE [LARGE SCALE GENOMIC DNA]</scope>
    <source>
        <strain evidence="8">CCUG 57263</strain>
    </source>
</reference>
<evidence type="ECO:0000256" key="1">
    <source>
        <dbReference type="ARBA" id="ARBA00005417"/>
    </source>
</evidence>
<dbReference type="NCBIfam" id="TIGR01727">
    <property type="entry name" value="oligo_HPY"/>
    <property type="match status" value="1"/>
</dbReference>
<name>A0ABW3DHU9_9BACL</name>
<protein>
    <submittedName>
        <fullName evidence="7">ABC transporter ATP-binding protein</fullName>
    </submittedName>
</protein>
<dbReference type="InterPro" id="IPR003439">
    <property type="entry name" value="ABC_transporter-like_ATP-bd"/>
</dbReference>
<organism evidence="7 8">
    <name type="scientific">Paenibacillus residui</name>
    <dbReference type="NCBI Taxonomy" id="629724"/>
    <lineage>
        <taxon>Bacteria</taxon>
        <taxon>Bacillati</taxon>
        <taxon>Bacillota</taxon>
        <taxon>Bacilli</taxon>
        <taxon>Bacillales</taxon>
        <taxon>Paenibacillaceae</taxon>
        <taxon>Paenibacillus</taxon>
    </lineage>
</organism>
<keyword evidence="8" id="KW-1185">Reference proteome</keyword>
<keyword evidence="4 7" id="KW-0067">ATP-binding</keyword>
<evidence type="ECO:0000313" key="7">
    <source>
        <dbReference type="EMBL" id="MFD0871834.1"/>
    </source>
</evidence>
<dbReference type="InterPro" id="IPR013563">
    <property type="entry name" value="Oligopep_ABC_C"/>
</dbReference>